<evidence type="ECO:0000313" key="2">
    <source>
        <dbReference type="EMBL" id="KAH3708754.1"/>
    </source>
</evidence>
<evidence type="ECO:0000256" key="1">
    <source>
        <dbReference type="SAM" id="Phobius"/>
    </source>
</evidence>
<evidence type="ECO:0000313" key="3">
    <source>
        <dbReference type="Proteomes" id="UP000828390"/>
    </source>
</evidence>
<feature type="transmembrane region" description="Helical" evidence="1">
    <location>
        <begin position="913"/>
        <end position="937"/>
    </location>
</feature>
<accession>A0A9D4BU15</accession>
<gene>
    <name evidence="2" type="ORF">DPMN_068213</name>
</gene>
<keyword evidence="1" id="KW-0812">Transmembrane</keyword>
<keyword evidence="1" id="KW-1133">Transmembrane helix</keyword>
<name>A0A9D4BU15_DREPO</name>
<dbReference type="Proteomes" id="UP000828390">
    <property type="component" value="Unassembled WGS sequence"/>
</dbReference>
<sequence length="1050" mass="116499">MLPFVLSNTCDWKGGISTCGKWTTCSQNCGLGNRCRECKCKWYGSYNECETCRNVLQCSIWRTGDCCETCKNVSIPHCVNGQQECGGIPDGIKCTKCIDTYYAAGYNNGCLECNNIPQCNNRSCTNATNVVCHECVEGDVIFKTWNDKKECQRMCAWRNHYCWPGTCGTSGLTKNCQCIGGFVKLYVEDYSSVYAGETKCQLNTTPDILICDMEAIGPSDGKNQTRSTSATTTCKFLADMYGNYRPMTMVFNMTAEFAVDVTEFNAIRPSFVKEEKFGITDTSVKVKLQNLTGLYLENSTRILLDGTSVSLYLPSVHSDTGVINVNDTAYNLQNGEALCLEFEAKGGGYLKSSDTRSSASTPSETVPYTKVTKQRIICYRYDDVPPVHCLDLRSCNYEPLKIQNRVTRSRIVTINFIGWTDPIPSKGNHKTASTIASYEITVHGVYASNQSLKVNHTDSFFHRTVSANVTTIKFNLTSDLPTLYTVYLNVHDRAGNVRTARRFVLYDYTSLIGKSNESLMYFKTANPETGSKWQNTTNVCLTWGNYFVNEVHMRNNFLNAIESDPRFKITGVYEQTTGLLPVSGTPNVNGIVSFFVSRSVGGGNFTPPVVVKNFTQQQFCEKVNLPDGQETIWRIQAVDIAGNKLSDERSLIFDASPPTVSIIRLHFNQYEVEYVQSLIELRKLKLNVTATDEQSGIYAINVGVTDGASYRNIVHWISNEVECSATPHCYCVQSGQCQMSFHVLQLDEIDGIRNLPIDTGEDMCSGQCELHVTVVNQAGSSTVQIYHFKIDITAPETSNAKIDIITENSSPNSSAARLEWSGFKDQESSILFYRVYLNDQCLTTYNMLDSNTTSYVELNVSTSTTEVSRDYAGKRYVIVVAFNGALTASQPVCSEGIEGVVPLQSNADKNKTAVTVGTSVGVILAILIISIAVYVMVRKYRSKTHESCDDHLSHPSTDISNEGVSNATYGEVFGDWNSNHYSNISPNPGIYELARNPLSEVLYQPNARVQHLPVSNSYENVEGNESFAETSINNLPNQGIYSLARNPIGD</sequence>
<reference evidence="2" key="1">
    <citation type="journal article" date="2019" name="bioRxiv">
        <title>The Genome of the Zebra Mussel, Dreissena polymorpha: A Resource for Invasive Species Research.</title>
        <authorList>
            <person name="McCartney M.A."/>
            <person name="Auch B."/>
            <person name="Kono T."/>
            <person name="Mallez S."/>
            <person name="Zhang Y."/>
            <person name="Obille A."/>
            <person name="Becker A."/>
            <person name="Abrahante J.E."/>
            <person name="Garbe J."/>
            <person name="Badalamenti J.P."/>
            <person name="Herman A."/>
            <person name="Mangelson H."/>
            <person name="Liachko I."/>
            <person name="Sullivan S."/>
            <person name="Sone E.D."/>
            <person name="Koren S."/>
            <person name="Silverstein K.A.T."/>
            <person name="Beckman K.B."/>
            <person name="Gohl D.M."/>
        </authorList>
    </citation>
    <scope>NUCLEOTIDE SEQUENCE</scope>
    <source>
        <strain evidence="2">Duluth1</strain>
        <tissue evidence="2">Whole animal</tissue>
    </source>
</reference>
<comment type="caution">
    <text evidence="2">The sequence shown here is derived from an EMBL/GenBank/DDBJ whole genome shotgun (WGS) entry which is preliminary data.</text>
</comment>
<protein>
    <submittedName>
        <fullName evidence="2">Uncharacterized protein</fullName>
    </submittedName>
</protein>
<dbReference type="AlphaFoldDB" id="A0A9D4BU15"/>
<dbReference type="EMBL" id="JAIWYP010000014">
    <property type="protein sequence ID" value="KAH3708754.1"/>
    <property type="molecule type" value="Genomic_DNA"/>
</dbReference>
<keyword evidence="1" id="KW-0472">Membrane</keyword>
<keyword evidence="3" id="KW-1185">Reference proteome</keyword>
<reference evidence="2" key="2">
    <citation type="submission" date="2020-11" db="EMBL/GenBank/DDBJ databases">
        <authorList>
            <person name="McCartney M.A."/>
            <person name="Auch B."/>
            <person name="Kono T."/>
            <person name="Mallez S."/>
            <person name="Becker A."/>
            <person name="Gohl D.M."/>
            <person name="Silverstein K.A.T."/>
            <person name="Koren S."/>
            <person name="Bechman K.B."/>
            <person name="Herman A."/>
            <person name="Abrahante J.E."/>
            <person name="Garbe J."/>
        </authorList>
    </citation>
    <scope>NUCLEOTIDE SEQUENCE</scope>
    <source>
        <strain evidence="2">Duluth1</strain>
        <tissue evidence="2">Whole animal</tissue>
    </source>
</reference>
<proteinExistence type="predicted"/>
<organism evidence="2 3">
    <name type="scientific">Dreissena polymorpha</name>
    <name type="common">Zebra mussel</name>
    <name type="synonym">Mytilus polymorpha</name>
    <dbReference type="NCBI Taxonomy" id="45954"/>
    <lineage>
        <taxon>Eukaryota</taxon>
        <taxon>Metazoa</taxon>
        <taxon>Spiralia</taxon>
        <taxon>Lophotrochozoa</taxon>
        <taxon>Mollusca</taxon>
        <taxon>Bivalvia</taxon>
        <taxon>Autobranchia</taxon>
        <taxon>Heteroconchia</taxon>
        <taxon>Euheterodonta</taxon>
        <taxon>Imparidentia</taxon>
        <taxon>Neoheterodontei</taxon>
        <taxon>Myida</taxon>
        <taxon>Dreissenoidea</taxon>
        <taxon>Dreissenidae</taxon>
        <taxon>Dreissena</taxon>
    </lineage>
</organism>